<evidence type="ECO:0000313" key="2">
    <source>
        <dbReference type="EMBL" id="OGI44233.1"/>
    </source>
</evidence>
<dbReference type="PANTHER" id="PTHR38602">
    <property type="entry name" value="INNER MEMBRANE PROTEIN-RELATED"/>
    <property type="match status" value="1"/>
</dbReference>
<dbReference type="EMBL" id="MFST01000064">
    <property type="protein sequence ID" value="OGI44233.1"/>
    <property type="molecule type" value="Genomic_DNA"/>
</dbReference>
<dbReference type="Pfam" id="PF09838">
    <property type="entry name" value="DUF2065"/>
    <property type="match status" value="1"/>
</dbReference>
<proteinExistence type="predicted"/>
<gene>
    <name evidence="2" type="ORF">A2V92_02060</name>
</gene>
<organism evidence="2 3">
    <name type="scientific">Candidatus Muproteobacteria bacterium RBG_16_65_31</name>
    <dbReference type="NCBI Taxonomy" id="1817759"/>
    <lineage>
        <taxon>Bacteria</taxon>
        <taxon>Pseudomonadati</taxon>
        <taxon>Pseudomonadota</taxon>
        <taxon>Candidatus Muproteobacteria</taxon>
    </lineage>
</organism>
<comment type="caution">
    <text evidence="2">The sequence shown here is derived from an EMBL/GenBank/DDBJ whole genome shotgun (WGS) entry which is preliminary data.</text>
</comment>
<sequence>MWHDLSVALALLLILEGVFPFINPAAMRRMLAAISGMNDQALRFAGLTSMLLGVALLYIVNWR</sequence>
<dbReference type="AlphaFoldDB" id="A0A1F6TGH3"/>
<dbReference type="InterPro" id="IPR019201">
    <property type="entry name" value="DUF2065"/>
</dbReference>
<evidence type="ECO:0000256" key="1">
    <source>
        <dbReference type="SAM" id="Phobius"/>
    </source>
</evidence>
<name>A0A1F6TGH3_9PROT</name>
<protein>
    <submittedName>
        <fullName evidence="2">DUF2065 domain-containing protein</fullName>
    </submittedName>
</protein>
<keyword evidence="1" id="KW-0812">Transmembrane</keyword>
<dbReference type="Proteomes" id="UP000179344">
    <property type="component" value="Unassembled WGS sequence"/>
</dbReference>
<keyword evidence="1" id="KW-1133">Transmembrane helix</keyword>
<keyword evidence="1" id="KW-0472">Membrane</keyword>
<evidence type="ECO:0000313" key="3">
    <source>
        <dbReference type="Proteomes" id="UP000179344"/>
    </source>
</evidence>
<reference evidence="2 3" key="1">
    <citation type="journal article" date="2016" name="Nat. Commun.">
        <title>Thousands of microbial genomes shed light on interconnected biogeochemical processes in an aquifer system.</title>
        <authorList>
            <person name="Anantharaman K."/>
            <person name="Brown C.T."/>
            <person name="Hug L.A."/>
            <person name="Sharon I."/>
            <person name="Castelle C.J."/>
            <person name="Probst A.J."/>
            <person name="Thomas B.C."/>
            <person name="Singh A."/>
            <person name="Wilkins M.J."/>
            <person name="Karaoz U."/>
            <person name="Brodie E.L."/>
            <person name="Williams K.H."/>
            <person name="Hubbard S.S."/>
            <person name="Banfield J.F."/>
        </authorList>
    </citation>
    <scope>NUCLEOTIDE SEQUENCE [LARGE SCALE GENOMIC DNA]</scope>
</reference>
<dbReference type="PANTHER" id="PTHR38602:SF1">
    <property type="entry name" value="INNER MEMBRANE PROTEIN"/>
    <property type="match status" value="1"/>
</dbReference>
<accession>A0A1F6TGH3</accession>
<feature type="transmembrane region" description="Helical" evidence="1">
    <location>
        <begin position="44"/>
        <end position="62"/>
    </location>
</feature>